<reference evidence="3 4" key="1">
    <citation type="submission" date="2018-10" db="EMBL/GenBank/DDBJ databases">
        <title>Isolation from soil.</title>
        <authorList>
            <person name="Hu J."/>
        </authorList>
    </citation>
    <scope>NUCLEOTIDE SEQUENCE [LARGE SCALE GENOMIC DNA]</scope>
    <source>
        <strain evidence="3 4">NEAU-Ht49</strain>
    </source>
</reference>
<proteinExistence type="predicted"/>
<evidence type="ECO:0000259" key="2">
    <source>
        <dbReference type="PROSITE" id="PS50943"/>
    </source>
</evidence>
<dbReference type="Pfam" id="PF17765">
    <property type="entry name" value="MLTR_LBD"/>
    <property type="match status" value="1"/>
</dbReference>
<dbReference type="SMART" id="SM00530">
    <property type="entry name" value="HTH_XRE"/>
    <property type="match status" value="1"/>
</dbReference>
<dbReference type="InterPro" id="IPR001387">
    <property type="entry name" value="Cro/C1-type_HTH"/>
</dbReference>
<evidence type="ECO:0000313" key="4">
    <source>
        <dbReference type="Proteomes" id="UP000282674"/>
    </source>
</evidence>
<dbReference type="Gene3D" id="3.30.450.180">
    <property type="match status" value="1"/>
</dbReference>
<dbReference type="RefSeq" id="WP_122198803.1">
    <property type="nucleotide sequence ID" value="NZ_JBHSKC010000040.1"/>
</dbReference>
<accession>A0A3M2LNH3</accession>
<dbReference type="InterPro" id="IPR010982">
    <property type="entry name" value="Lambda_DNA-bd_dom_sf"/>
</dbReference>
<dbReference type="Gene3D" id="1.10.260.40">
    <property type="entry name" value="lambda repressor-like DNA-binding domains"/>
    <property type="match status" value="1"/>
</dbReference>
<evidence type="ECO:0000313" key="3">
    <source>
        <dbReference type="EMBL" id="RMI37635.1"/>
    </source>
</evidence>
<dbReference type="EMBL" id="RFFG01000102">
    <property type="protein sequence ID" value="RMI37635.1"/>
    <property type="molecule type" value="Genomic_DNA"/>
</dbReference>
<dbReference type="PANTHER" id="PTHR35010:SF4">
    <property type="entry name" value="BLL5781 PROTEIN"/>
    <property type="match status" value="1"/>
</dbReference>
<feature type="domain" description="HTH cro/C1-type" evidence="2">
    <location>
        <begin position="27"/>
        <end position="81"/>
    </location>
</feature>
<evidence type="ECO:0000256" key="1">
    <source>
        <dbReference type="SAM" id="MobiDB-lite"/>
    </source>
</evidence>
<dbReference type="Pfam" id="PF13560">
    <property type="entry name" value="HTH_31"/>
    <property type="match status" value="1"/>
</dbReference>
<feature type="compositionally biased region" description="Polar residues" evidence="1">
    <location>
        <begin position="1"/>
        <end position="17"/>
    </location>
</feature>
<gene>
    <name evidence="3" type="ORF">EBO15_35235</name>
</gene>
<dbReference type="SUPFAM" id="SSF47413">
    <property type="entry name" value="lambda repressor-like DNA-binding domains"/>
    <property type="match status" value="1"/>
</dbReference>
<dbReference type="Proteomes" id="UP000282674">
    <property type="component" value="Unassembled WGS sequence"/>
</dbReference>
<sequence>MTTTTTHSESSVPTSSFGDARPIGEQLRAWRQRRRLSQLELASEADVSTRHLSFVETGRSAPSRDMVLRLAEHLDVPLRDRNLLLVAAGYAPMYAETPMEEPRMDAVRGALRQVLDGHQPYPAVVVDRFWNLVDANAAASIFTEFAPPHLMEPPVNVLRLSMHPDGIAKNIINLGEWRAHMVDRVRRHVALTADPALERLYKELRDFPGSDPLEEAALPSAGHEVFVPLRIRVDDVELSFFSTIATFGTPVDITVAELAIESFYPADVTTSEFLRARAGW</sequence>
<comment type="caution">
    <text evidence="3">The sequence shown here is derived from an EMBL/GenBank/DDBJ whole genome shotgun (WGS) entry which is preliminary data.</text>
</comment>
<organism evidence="3 4">
    <name type="scientific">Actinomadura harenae</name>
    <dbReference type="NCBI Taxonomy" id="2483351"/>
    <lineage>
        <taxon>Bacteria</taxon>
        <taxon>Bacillati</taxon>
        <taxon>Actinomycetota</taxon>
        <taxon>Actinomycetes</taxon>
        <taxon>Streptosporangiales</taxon>
        <taxon>Thermomonosporaceae</taxon>
        <taxon>Actinomadura</taxon>
    </lineage>
</organism>
<dbReference type="InterPro" id="IPR041413">
    <property type="entry name" value="MLTR_LBD"/>
</dbReference>
<dbReference type="OrthoDB" id="2959414at2"/>
<dbReference type="AlphaFoldDB" id="A0A3M2LNH3"/>
<name>A0A3M2LNH3_9ACTN</name>
<dbReference type="CDD" id="cd00093">
    <property type="entry name" value="HTH_XRE"/>
    <property type="match status" value="1"/>
</dbReference>
<dbReference type="GO" id="GO:0003677">
    <property type="term" value="F:DNA binding"/>
    <property type="evidence" value="ECO:0007669"/>
    <property type="project" value="InterPro"/>
</dbReference>
<keyword evidence="4" id="KW-1185">Reference proteome</keyword>
<dbReference type="PROSITE" id="PS50943">
    <property type="entry name" value="HTH_CROC1"/>
    <property type="match status" value="1"/>
</dbReference>
<dbReference type="PANTHER" id="PTHR35010">
    <property type="entry name" value="BLL4672 PROTEIN-RELATED"/>
    <property type="match status" value="1"/>
</dbReference>
<protein>
    <submittedName>
        <fullName evidence="3">XRE family transcriptional regulator</fullName>
    </submittedName>
</protein>
<feature type="region of interest" description="Disordered" evidence="1">
    <location>
        <begin position="1"/>
        <end position="20"/>
    </location>
</feature>